<reference evidence="1" key="1">
    <citation type="journal article" date="2016" name="Mitochondrial DNA Part B Resour">
        <title>Organellar genome analysis of the heteromorphic red alga Mastocarpus papillatus (Phyllophoraceae, Rhodophyta).</title>
        <authorList>
            <person name="Hughey J.R."/>
            <person name="Mumford T.F."/>
            <person name="Navarrete-Fernandez T.M."/>
            <person name="Huber S.R."/>
            <person name="Freese J.M."/>
            <person name="Murray E.M.C."/>
            <person name="Sissini M.N."/>
            <person name="Gentilhomme A."/>
        </authorList>
    </citation>
    <scope>NUCLEOTIDE SEQUENCE</scope>
</reference>
<sequence length="87" mass="10431">MLRKLKKEITCTKSRKLKKKVFHQNFVKRLGSPTNSKLNLTTYFNSKEKIYLNRKLLSSLFITEGGFLFSWKKWTNSFFSRFIEWGS</sequence>
<accession>A0A342RZ81</accession>
<gene>
    <name evidence="1" type="primary">rpl20</name>
</gene>
<geneLocation type="mitochondrion" evidence="1"/>
<keyword evidence="1" id="KW-0496">Mitochondrion</keyword>
<keyword evidence="1" id="KW-0687">Ribonucleoprotein</keyword>
<dbReference type="AlphaFoldDB" id="A0A342RZ81"/>
<organism evidence="1">
    <name type="scientific">Mastocarpus papillatus</name>
    <dbReference type="NCBI Taxonomy" id="31436"/>
    <lineage>
        <taxon>Eukaryota</taxon>
        <taxon>Rhodophyta</taxon>
        <taxon>Florideophyceae</taxon>
        <taxon>Rhodymeniophycidae</taxon>
        <taxon>Gigartinales</taxon>
        <taxon>Phyllophoraceae</taxon>
        <taxon>Mastocarpus</taxon>
    </lineage>
</organism>
<dbReference type="GO" id="GO:0005840">
    <property type="term" value="C:ribosome"/>
    <property type="evidence" value="ECO:0007669"/>
    <property type="project" value="UniProtKB-KW"/>
</dbReference>
<protein>
    <submittedName>
        <fullName evidence="1">Ribosomal protein L20</fullName>
    </submittedName>
</protein>
<evidence type="ECO:0000313" key="1">
    <source>
        <dbReference type="EMBL" id="AOL58027.1"/>
    </source>
</evidence>
<dbReference type="EMBL" id="KX525587">
    <property type="protein sequence ID" value="AOL58027.1"/>
    <property type="molecule type" value="Genomic_DNA"/>
</dbReference>
<keyword evidence="1" id="KW-0689">Ribosomal protein</keyword>
<name>A0A342RZ81_9FLOR</name>
<proteinExistence type="predicted"/>
<dbReference type="GeneID" id="29071980"/>
<dbReference type="RefSeq" id="YP_009295543.1">
    <property type="nucleotide sequence ID" value="NC_031166.1"/>
</dbReference>